<dbReference type="SMART" id="SM00248">
    <property type="entry name" value="ANK"/>
    <property type="match status" value="2"/>
</dbReference>
<evidence type="ECO:0000256" key="5">
    <source>
        <dbReference type="PROSITE-ProRule" id="PRU00023"/>
    </source>
</evidence>
<dbReference type="InterPro" id="IPR014352">
    <property type="entry name" value="FERM/acyl-CoA-bd_prot_sf"/>
</dbReference>
<dbReference type="EMBL" id="JRES01000948">
    <property type="protein sequence ID" value="KNC26886.1"/>
    <property type="molecule type" value="Genomic_DNA"/>
</dbReference>
<dbReference type="InterPro" id="IPR035984">
    <property type="entry name" value="Acyl-CoA-binding_sf"/>
</dbReference>
<dbReference type="InterPro" id="IPR000582">
    <property type="entry name" value="Acyl-CoA-binding_protein"/>
</dbReference>
<dbReference type="Gene3D" id="1.20.80.10">
    <property type="match status" value="1"/>
</dbReference>
<accession>A0A0L0C3U7</accession>
<evidence type="ECO:0000259" key="7">
    <source>
        <dbReference type="PROSITE" id="PS51228"/>
    </source>
</evidence>
<dbReference type="InterPro" id="IPR036770">
    <property type="entry name" value="Ankyrin_rpt-contain_sf"/>
</dbReference>
<dbReference type="AlphaFoldDB" id="A0A0L0C3U7"/>
<evidence type="ECO:0000256" key="2">
    <source>
        <dbReference type="ARBA" id="ARBA00022737"/>
    </source>
</evidence>
<dbReference type="Pfam" id="PF00887">
    <property type="entry name" value="ACBP"/>
    <property type="match status" value="1"/>
</dbReference>
<feature type="repeat" description="ANK" evidence="5">
    <location>
        <begin position="205"/>
        <end position="237"/>
    </location>
</feature>
<keyword evidence="2" id="KW-0677">Repeat</keyword>
<evidence type="ECO:0000313" key="9">
    <source>
        <dbReference type="Proteomes" id="UP000037069"/>
    </source>
</evidence>
<feature type="domain" description="ACB" evidence="7">
    <location>
        <begin position="23"/>
        <end position="108"/>
    </location>
</feature>
<dbReference type="GO" id="GO:0000062">
    <property type="term" value="F:fatty-acyl-CoA binding"/>
    <property type="evidence" value="ECO:0007669"/>
    <property type="project" value="InterPro"/>
</dbReference>
<dbReference type="OMA" id="ARSKWQA"/>
<evidence type="ECO:0000256" key="3">
    <source>
        <dbReference type="ARBA" id="ARBA00023043"/>
    </source>
</evidence>
<evidence type="ECO:0000313" key="8">
    <source>
        <dbReference type="EMBL" id="KNC26886.1"/>
    </source>
</evidence>
<feature type="region of interest" description="Disordered" evidence="6">
    <location>
        <begin position="1"/>
        <end position="21"/>
    </location>
</feature>
<dbReference type="Gene3D" id="1.25.40.20">
    <property type="entry name" value="Ankyrin repeat-containing domain"/>
    <property type="match status" value="1"/>
</dbReference>
<feature type="compositionally biased region" description="Basic and acidic residues" evidence="6">
    <location>
        <begin position="1"/>
        <end position="13"/>
    </location>
</feature>
<dbReference type="PROSITE" id="PS51228">
    <property type="entry name" value="ACB_2"/>
    <property type="match status" value="1"/>
</dbReference>
<dbReference type="PRINTS" id="PR00689">
    <property type="entry name" value="ACOABINDINGP"/>
</dbReference>
<reference evidence="8 9" key="1">
    <citation type="journal article" date="2015" name="Nat. Commun.">
        <title>Lucilia cuprina genome unlocks parasitic fly biology to underpin future interventions.</title>
        <authorList>
            <person name="Anstead C.A."/>
            <person name="Korhonen P.K."/>
            <person name="Young N.D."/>
            <person name="Hall R.S."/>
            <person name="Jex A.R."/>
            <person name="Murali S.C."/>
            <person name="Hughes D.S."/>
            <person name="Lee S.F."/>
            <person name="Perry T."/>
            <person name="Stroehlein A.J."/>
            <person name="Ansell B.R."/>
            <person name="Breugelmans B."/>
            <person name="Hofmann A."/>
            <person name="Qu J."/>
            <person name="Dugan S."/>
            <person name="Lee S.L."/>
            <person name="Chao H."/>
            <person name="Dinh H."/>
            <person name="Han Y."/>
            <person name="Doddapaneni H.V."/>
            <person name="Worley K.C."/>
            <person name="Muzny D.M."/>
            <person name="Ioannidis P."/>
            <person name="Waterhouse R.M."/>
            <person name="Zdobnov E.M."/>
            <person name="James P.J."/>
            <person name="Bagnall N.H."/>
            <person name="Kotze A.C."/>
            <person name="Gibbs R.A."/>
            <person name="Richards S."/>
            <person name="Batterham P."/>
            <person name="Gasser R.B."/>
        </authorList>
    </citation>
    <scope>NUCLEOTIDE SEQUENCE [LARGE SCALE GENOMIC DNA]</scope>
    <source>
        <strain evidence="8 9">LS</strain>
        <tissue evidence="8">Full body</tissue>
    </source>
</reference>
<dbReference type="OrthoDB" id="10254927at2759"/>
<dbReference type="SUPFAM" id="SSF48403">
    <property type="entry name" value="Ankyrin repeat"/>
    <property type="match status" value="1"/>
</dbReference>
<protein>
    <recommendedName>
        <fullName evidence="1">Acyl-CoA-binding domain-containing protein 6</fullName>
    </recommendedName>
</protein>
<organism evidence="8 9">
    <name type="scientific">Lucilia cuprina</name>
    <name type="common">Green bottle fly</name>
    <name type="synonym">Australian sheep blowfly</name>
    <dbReference type="NCBI Taxonomy" id="7375"/>
    <lineage>
        <taxon>Eukaryota</taxon>
        <taxon>Metazoa</taxon>
        <taxon>Ecdysozoa</taxon>
        <taxon>Arthropoda</taxon>
        <taxon>Hexapoda</taxon>
        <taxon>Insecta</taxon>
        <taxon>Pterygota</taxon>
        <taxon>Neoptera</taxon>
        <taxon>Endopterygota</taxon>
        <taxon>Diptera</taxon>
        <taxon>Brachycera</taxon>
        <taxon>Muscomorpha</taxon>
        <taxon>Oestroidea</taxon>
        <taxon>Calliphoridae</taxon>
        <taxon>Luciliinae</taxon>
        <taxon>Lucilia</taxon>
    </lineage>
</organism>
<dbReference type="PANTHER" id="PTHR24119">
    <property type="entry name" value="ACYL-COA-BINDING DOMAIN-CONTAINING PROTEIN 6"/>
    <property type="match status" value="1"/>
</dbReference>
<proteinExistence type="predicted"/>
<dbReference type="PROSITE" id="PS50297">
    <property type="entry name" value="ANK_REP_REGION"/>
    <property type="match status" value="2"/>
</dbReference>
<keyword evidence="3 5" id="KW-0040">ANK repeat</keyword>
<dbReference type="Pfam" id="PF12796">
    <property type="entry name" value="Ank_2"/>
    <property type="match status" value="1"/>
</dbReference>
<keyword evidence="9" id="KW-1185">Reference proteome</keyword>
<dbReference type="PANTHER" id="PTHR24119:SF0">
    <property type="entry name" value="ACYL-COA-BINDING DOMAIN-CONTAINING PROTEIN 6"/>
    <property type="match status" value="1"/>
</dbReference>
<evidence type="ECO:0000256" key="6">
    <source>
        <dbReference type="SAM" id="MobiDB-lite"/>
    </source>
</evidence>
<evidence type="ECO:0000256" key="1">
    <source>
        <dbReference type="ARBA" id="ARBA00018419"/>
    </source>
</evidence>
<dbReference type="InterPro" id="IPR002110">
    <property type="entry name" value="Ankyrin_rpt"/>
</dbReference>
<dbReference type="Proteomes" id="UP000037069">
    <property type="component" value="Unassembled WGS sequence"/>
</dbReference>
<dbReference type="SUPFAM" id="SSF47027">
    <property type="entry name" value="Acyl-CoA binding protein"/>
    <property type="match status" value="1"/>
</dbReference>
<name>A0A0L0C3U7_LUCCU</name>
<dbReference type="STRING" id="7375.A0A0L0C3U7"/>
<dbReference type="PROSITE" id="PS50088">
    <property type="entry name" value="ANK_REPEAT"/>
    <property type="match status" value="2"/>
</dbReference>
<keyword evidence="4" id="KW-0446">Lipid-binding</keyword>
<evidence type="ECO:0000256" key="4">
    <source>
        <dbReference type="ARBA" id="ARBA00023121"/>
    </source>
</evidence>
<sequence>MDKMDYQDNHNDSDWEFEDSDENDELFTKATQQVQRTHDKLLPNDLLELYGLYKQATVGPCNTSKPGMFSMQARAKWCAWHDLADMPSDKAKELYIEKMKQLDPKWYENVQNGVKSMAGGTGWVVHSIELPPEDLNEKAEHEKDVFDFVKDHNLQRLKQTIKTSDFELLDEHGMGLIHWATDANDLEILEFLLSSGCPVDFRDAEQQSALHYAASCDHLECVQLLLRFGANKMAQDAEGQTCVDVSNDPSIRSLLES</sequence>
<gene>
    <name evidence="8" type="ORF">FF38_10929</name>
</gene>
<feature type="repeat" description="ANK" evidence="5">
    <location>
        <begin position="172"/>
        <end position="204"/>
    </location>
</feature>
<comment type="caution">
    <text evidence="8">The sequence shown here is derived from an EMBL/GenBank/DDBJ whole genome shotgun (WGS) entry which is preliminary data.</text>
</comment>